<dbReference type="InterPro" id="IPR028082">
    <property type="entry name" value="Peripla_BP_I"/>
</dbReference>
<evidence type="ECO:0000256" key="1">
    <source>
        <dbReference type="ARBA" id="ARBA00010062"/>
    </source>
</evidence>
<accession>A0ABT3GVZ0</accession>
<evidence type="ECO:0000256" key="2">
    <source>
        <dbReference type="ARBA" id="ARBA00022729"/>
    </source>
</evidence>
<comment type="similarity">
    <text evidence="1">Belongs to the leucine-binding protein family.</text>
</comment>
<evidence type="ECO:0000256" key="3">
    <source>
        <dbReference type="ARBA" id="ARBA00022970"/>
    </source>
</evidence>
<keyword evidence="3" id="KW-0029">Amino-acid transport</keyword>
<keyword evidence="7" id="KW-1185">Reference proteome</keyword>
<keyword evidence="2 4" id="KW-0732">Signal</keyword>
<dbReference type="PANTHER" id="PTHR30483:SF6">
    <property type="entry name" value="PERIPLASMIC BINDING PROTEIN OF ABC TRANSPORTER FOR NATURAL AMINO ACIDS"/>
    <property type="match status" value="1"/>
</dbReference>
<name>A0ABT3GVZ0_9RHOB</name>
<dbReference type="Proteomes" id="UP001208938">
    <property type="component" value="Unassembled WGS sequence"/>
</dbReference>
<evidence type="ECO:0000256" key="4">
    <source>
        <dbReference type="SAM" id="SignalP"/>
    </source>
</evidence>
<feature type="chain" id="PRO_5046192291" evidence="4">
    <location>
        <begin position="23"/>
        <end position="413"/>
    </location>
</feature>
<keyword evidence="3" id="KW-0813">Transport</keyword>
<dbReference type="Pfam" id="PF13458">
    <property type="entry name" value="Peripla_BP_6"/>
    <property type="match status" value="1"/>
</dbReference>
<comment type="caution">
    <text evidence="6">The sequence shown here is derived from an EMBL/GenBank/DDBJ whole genome shotgun (WGS) entry which is preliminary data.</text>
</comment>
<evidence type="ECO:0000313" key="6">
    <source>
        <dbReference type="EMBL" id="MCW1931692.1"/>
    </source>
</evidence>
<dbReference type="InterPro" id="IPR051010">
    <property type="entry name" value="BCAA_transport"/>
</dbReference>
<feature type="signal peptide" evidence="4">
    <location>
        <begin position="1"/>
        <end position="22"/>
    </location>
</feature>
<dbReference type="PANTHER" id="PTHR30483">
    <property type="entry name" value="LEUCINE-SPECIFIC-BINDING PROTEIN"/>
    <property type="match status" value="1"/>
</dbReference>
<evidence type="ECO:0000259" key="5">
    <source>
        <dbReference type="Pfam" id="PF13458"/>
    </source>
</evidence>
<dbReference type="RefSeq" id="WP_264504784.1">
    <property type="nucleotide sequence ID" value="NZ_JAPDFL010000001.1"/>
</dbReference>
<dbReference type="SUPFAM" id="SSF53822">
    <property type="entry name" value="Periplasmic binding protein-like I"/>
    <property type="match status" value="1"/>
</dbReference>
<sequence length="413" mass="44925">MTTRLAGYAAAAALTLATPAFAQDILIGIPTAQSSVVGVADHADWLNGAQMAIDAINAEGGVNGRMLRAEVVDIDLLSPEGTVGAFQALNARGVSAIASAFVIIPQPAMDAAAASGVPYMHGNTSLSSVELVAQNPERYRNIFMIDPDETWYGYGFVRYLDQLEASGQWTPANHRIHIVQEQIAYTQVISQAAQRAIAESGGRWELAEVTDIQFPVQDWTPVINALKDEGAGVVFVSHWIAAELAAFAQQFAYDPTPDSLVYLQYGPSQPEFLDLARGAGEGMIWGTVLGTPRTESGVAFRDAYMALHGENMGEVYPASGYDTIQMLAEVWRTTDPADFDAVGQAIRHLSYQGLAGTYTFDRDQQRPLNYPWETDVLAEGIPHLIYQVQDNHHTIILPAELAEAEYQTPHWAQ</sequence>
<organism evidence="6 7">
    <name type="scientific">Pararhodobacter zhoushanensis</name>
    <dbReference type="NCBI Taxonomy" id="2479545"/>
    <lineage>
        <taxon>Bacteria</taxon>
        <taxon>Pseudomonadati</taxon>
        <taxon>Pseudomonadota</taxon>
        <taxon>Alphaproteobacteria</taxon>
        <taxon>Rhodobacterales</taxon>
        <taxon>Paracoccaceae</taxon>
        <taxon>Pararhodobacter</taxon>
    </lineage>
</organism>
<protein>
    <submittedName>
        <fullName evidence="6">ABC transporter substrate-binding protein</fullName>
    </submittedName>
</protein>
<dbReference type="InterPro" id="IPR028081">
    <property type="entry name" value="Leu-bd"/>
</dbReference>
<dbReference type="EMBL" id="JAPDFL010000001">
    <property type="protein sequence ID" value="MCW1931692.1"/>
    <property type="molecule type" value="Genomic_DNA"/>
</dbReference>
<reference evidence="6 7" key="1">
    <citation type="submission" date="2022-10" db="EMBL/GenBank/DDBJ databases">
        <title>Pararhodobacter sp. nov., isolated from marine algae.</title>
        <authorList>
            <person name="Choi B.J."/>
            <person name="Kim J.M."/>
            <person name="Lee J.K."/>
            <person name="Choi D.G."/>
            <person name="Jeon C.O."/>
        </authorList>
    </citation>
    <scope>NUCLEOTIDE SEQUENCE [LARGE SCALE GENOMIC DNA]</scope>
    <source>
        <strain evidence="6 7">ZQ420</strain>
    </source>
</reference>
<dbReference type="Gene3D" id="3.40.50.2300">
    <property type="match status" value="2"/>
</dbReference>
<evidence type="ECO:0000313" key="7">
    <source>
        <dbReference type="Proteomes" id="UP001208938"/>
    </source>
</evidence>
<gene>
    <name evidence="6" type="ORF">OKW52_05300</name>
</gene>
<proteinExistence type="inferred from homology"/>
<feature type="domain" description="Leucine-binding protein" evidence="5">
    <location>
        <begin position="25"/>
        <end position="367"/>
    </location>
</feature>